<dbReference type="PANTHER" id="PTHR46608">
    <property type="entry name" value="T-CELL IMMUNOGLOBULIN AND MUCIN DOMAIN-CONTAINING PROTEIN 4"/>
    <property type="match status" value="1"/>
</dbReference>
<dbReference type="InterPro" id="IPR013106">
    <property type="entry name" value="Ig_V-set"/>
</dbReference>
<evidence type="ECO:0000259" key="11">
    <source>
        <dbReference type="PROSITE" id="PS50835"/>
    </source>
</evidence>
<protein>
    <recommendedName>
        <fullName evidence="11">Ig-like domain-containing protein</fullName>
    </recommendedName>
</protein>
<dbReference type="InterPro" id="IPR013783">
    <property type="entry name" value="Ig-like_fold"/>
</dbReference>
<dbReference type="Ensembl" id="ENSMMDT00005034349.1">
    <property type="protein sequence ID" value="ENSMMDP00005033607.1"/>
    <property type="gene ID" value="ENSMMDG00005015806.1"/>
</dbReference>
<accession>A0A667Z0H8</accession>
<evidence type="ECO:0000256" key="9">
    <source>
        <dbReference type="ARBA" id="ARBA00038203"/>
    </source>
</evidence>
<evidence type="ECO:0000256" key="1">
    <source>
        <dbReference type="ARBA" id="ARBA00004479"/>
    </source>
</evidence>
<dbReference type="InParanoid" id="A0A667Z0H8"/>
<keyword evidence="3 10" id="KW-0732">Signal</keyword>
<reference evidence="12" key="1">
    <citation type="submission" date="2019-06" db="EMBL/GenBank/DDBJ databases">
        <authorList>
            <consortium name="Wellcome Sanger Institute Data Sharing"/>
        </authorList>
    </citation>
    <scope>NUCLEOTIDE SEQUENCE [LARGE SCALE GENOMIC DNA]</scope>
</reference>
<feature type="chain" id="PRO_5025441365" description="Ig-like domain-containing protein" evidence="10">
    <location>
        <begin position="33"/>
        <end position="141"/>
    </location>
</feature>
<feature type="domain" description="Ig-like" evidence="11">
    <location>
        <begin position="32"/>
        <end position="114"/>
    </location>
</feature>
<dbReference type="Pfam" id="PF07686">
    <property type="entry name" value="V-set"/>
    <property type="match status" value="1"/>
</dbReference>
<evidence type="ECO:0000256" key="10">
    <source>
        <dbReference type="SAM" id="SignalP"/>
    </source>
</evidence>
<comment type="subcellular location">
    <subcellularLocation>
        <location evidence="1">Membrane</location>
        <topology evidence="1">Single-pass type I membrane protein</topology>
    </subcellularLocation>
</comment>
<keyword evidence="2" id="KW-0812">Transmembrane</keyword>
<dbReference type="PROSITE" id="PS50835">
    <property type="entry name" value="IG_LIKE"/>
    <property type="match status" value="1"/>
</dbReference>
<dbReference type="GeneTree" id="ENSGT00940000161609"/>
<sequence>NIPVLSHWCSRWSCICMCMCVCGTSTVRGVFGHNVTLPCRYDTHAHGVLSICWGKGKVPTSKCSNTILSSTDGTVVVQKSQRYQLLGRVAEGDVSLTIVDAQRSDSGVYGCRVEIPGWFNDLKFNTHLVIEEGRLHATLPK</sequence>
<dbReference type="GO" id="GO:0001786">
    <property type="term" value="F:phosphatidylserine binding"/>
    <property type="evidence" value="ECO:0007669"/>
    <property type="project" value="TreeGrafter"/>
</dbReference>
<keyword evidence="4" id="KW-1133">Transmembrane helix</keyword>
<feature type="signal peptide" evidence="10">
    <location>
        <begin position="1"/>
        <end position="32"/>
    </location>
</feature>
<evidence type="ECO:0000256" key="8">
    <source>
        <dbReference type="ARBA" id="ARBA00023319"/>
    </source>
</evidence>
<evidence type="ECO:0000256" key="4">
    <source>
        <dbReference type="ARBA" id="ARBA00022989"/>
    </source>
</evidence>
<evidence type="ECO:0000256" key="7">
    <source>
        <dbReference type="ARBA" id="ARBA00023180"/>
    </source>
</evidence>
<dbReference type="GO" id="GO:0043277">
    <property type="term" value="P:apoptotic cell clearance"/>
    <property type="evidence" value="ECO:0007669"/>
    <property type="project" value="TreeGrafter"/>
</dbReference>
<name>A0A667Z0H8_9TELE</name>
<keyword evidence="6" id="KW-1015">Disulfide bond</keyword>
<evidence type="ECO:0000256" key="6">
    <source>
        <dbReference type="ARBA" id="ARBA00023157"/>
    </source>
</evidence>
<evidence type="ECO:0000313" key="13">
    <source>
        <dbReference type="Proteomes" id="UP000472263"/>
    </source>
</evidence>
<organism evidence="12 13">
    <name type="scientific">Myripristis murdjan</name>
    <name type="common">pinecone soldierfish</name>
    <dbReference type="NCBI Taxonomy" id="586833"/>
    <lineage>
        <taxon>Eukaryota</taxon>
        <taxon>Metazoa</taxon>
        <taxon>Chordata</taxon>
        <taxon>Craniata</taxon>
        <taxon>Vertebrata</taxon>
        <taxon>Euteleostomi</taxon>
        <taxon>Actinopterygii</taxon>
        <taxon>Neopterygii</taxon>
        <taxon>Teleostei</taxon>
        <taxon>Neoteleostei</taxon>
        <taxon>Acanthomorphata</taxon>
        <taxon>Holocentriformes</taxon>
        <taxon>Holocentridae</taxon>
        <taxon>Myripristis</taxon>
    </lineage>
</organism>
<dbReference type="InterPro" id="IPR007110">
    <property type="entry name" value="Ig-like_dom"/>
</dbReference>
<dbReference type="Gene3D" id="2.60.40.10">
    <property type="entry name" value="Immunoglobulins"/>
    <property type="match status" value="1"/>
</dbReference>
<reference evidence="12" key="2">
    <citation type="submission" date="2025-08" db="UniProtKB">
        <authorList>
            <consortium name="Ensembl"/>
        </authorList>
    </citation>
    <scope>IDENTIFICATION</scope>
</reference>
<dbReference type="SUPFAM" id="SSF48726">
    <property type="entry name" value="Immunoglobulin"/>
    <property type="match status" value="1"/>
</dbReference>
<evidence type="ECO:0000256" key="2">
    <source>
        <dbReference type="ARBA" id="ARBA00022692"/>
    </source>
</evidence>
<proteinExistence type="inferred from homology"/>
<evidence type="ECO:0000313" key="12">
    <source>
        <dbReference type="Ensembl" id="ENSMMDP00005033607.1"/>
    </source>
</evidence>
<dbReference type="InterPro" id="IPR036179">
    <property type="entry name" value="Ig-like_dom_sf"/>
</dbReference>
<evidence type="ECO:0000256" key="3">
    <source>
        <dbReference type="ARBA" id="ARBA00022729"/>
    </source>
</evidence>
<dbReference type="Proteomes" id="UP000472263">
    <property type="component" value="Chromosome 10"/>
</dbReference>
<dbReference type="SMART" id="SM00409">
    <property type="entry name" value="IG"/>
    <property type="match status" value="1"/>
</dbReference>
<dbReference type="GO" id="GO:0060097">
    <property type="term" value="P:cytoskeletal rearrangement involved in phagocytosis, engulfment"/>
    <property type="evidence" value="ECO:0007669"/>
    <property type="project" value="TreeGrafter"/>
</dbReference>
<dbReference type="InterPro" id="IPR003599">
    <property type="entry name" value="Ig_sub"/>
</dbReference>
<dbReference type="FunFam" id="2.60.40.10:FF:000774">
    <property type="entry name" value="Hepatitis A virus cellular receptor 1"/>
    <property type="match status" value="1"/>
</dbReference>
<keyword evidence="8" id="KW-0393">Immunoglobulin domain</keyword>
<dbReference type="GO" id="GO:0016020">
    <property type="term" value="C:membrane"/>
    <property type="evidence" value="ECO:0007669"/>
    <property type="project" value="UniProtKB-SubCell"/>
</dbReference>
<dbReference type="AlphaFoldDB" id="A0A667Z0H8"/>
<reference evidence="12" key="3">
    <citation type="submission" date="2025-09" db="UniProtKB">
        <authorList>
            <consortium name="Ensembl"/>
        </authorList>
    </citation>
    <scope>IDENTIFICATION</scope>
</reference>
<evidence type="ECO:0000256" key="5">
    <source>
        <dbReference type="ARBA" id="ARBA00023136"/>
    </source>
</evidence>
<dbReference type="PANTHER" id="PTHR46608:SF3">
    <property type="entry name" value="T-CELL IMMUNOGLOBULIN AND MUCIN DOMAIN-CONTAINING PROTEIN 4"/>
    <property type="match status" value="1"/>
</dbReference>
<keyword evidence="5" id="KW-0472">Membrane</keyword>
<keyword evidence="7" id="KW-0325">Glycoprotein</keyword>
<keyword evidence="13" id="KW-1185">Reference proteome</keyword>
<comment type="similarity">
    <text evidence="9">Belongs to the immunoglobulin superfamily. TIM family.</text>
</comment>